<sequence length="144" mass="16751">MNVKNIKGRTEYNSGQFLGYVLWKQSDGFHLRWTTKASKTKISFQGKIICEDKVMITKRVRPETEIDTREKNTIRWDTTLQGQEDGFGFRTPGNFTVDLKIKKKKIKTKNIFLGPNLTQPESNPFTIIQKIAERKLEVDTKKVK</sequence>
<accession>X1JBU7</accession>
<gene>
    <name evidence="1" type="ORF">S03H2_44284</name>
</gene>
<dbReference type="AlphaFoldDB" id="X1JBU7"/>
<protein>
    <submittedName>
        <fullName evidence="1">Uncharacterized protein</fullName>
    </submittedName>
</protein>
<name>X1JBU7_9ZZZZ</name>
<proteinExistence type="predicted"/>
<dbReference type="EMBL" id="BARU01027681">
    <property type="protein sequence ID" value="GAH75844.1"/>
    <property type="molecule type" value="Genomic_DNA"/>
</dbReference>
<feature type="non-terminal residue" evidence="1">
    <location>
        <position position="144"/>
    </location>
</feature>
<organism evidence="1">
    <name type="scientific">marine sediment metagenome</name>
    <dbReference type="NCBI Taxonomy" id="412755"/>
    <lineage>
        <taxon>unclassified sequences</taxon>
        <taxon>metagenomes</taxon>
        <taxon>ecological metagenomes</taxon>
    </lineage>
</organism>
<evidence type="ECO:0000313" key="1">
    <source>
        <dbReference type="EMBL" id="GAH75844.1"/>
    </source>
</evidence>
<comment type="caution">
    <text evidence="1">The sequence shown here is derived from an EMBL/GenBank/DDBJ whole genome shotgun (WGS) entry which is preliminary data.</text>
</comment>
<reference evidence="1" key="1">
    <citation type="journal article" date="2014" name="Front. Microbiol.">
        <title>High frequency of phylogenetically diverse reductive dehalogenase-homologous genes in deep subseafloor sedimentary metagenomes.</title>
        <authorList>
            <person name="Kawai M."/>
            <person name="Futagami T."/>
            <person name="Toyoda A."/>
            <person name="Takaki Y."/>
            <person name="Nishi S."/>
            <person name="Hori S."/>
            <person name="Arai W."/>
            <person name="Tsubouchi T."/>
            <person name="Morono Y."/>
            <person name="Uchiyama I."/>
            <person name="Ito T."/>
            <person name="Fujiyama A."/>
            <person name="Inagaki F."/>
            <person name="Takami H."/>
        </authorList>
    </citation>
    <scope>NUCLEOTIDE SEQUENCE</scope>
    <source>
        <strain evidence="1">Expedition CK06-06</strain>
    </source>
</reference>